<sequence length="314" mass="34907">MTTHSDDGAVSTFVAGLGAQFARVERFKDTADPASILRGGRLVTEFLQPRLPELRAAAGLPGGRGSRARGRRLADEARTRAMENDLPVFCYWNSGPDHAPEVARACMAQLRDLHPEAHMLDAVSVRELIDIPDRIASVLETDRPAHFADYVRVALLEKYGGIWVDATCWVPGPLDVAVLPYLTAGVVYPRWTSGQIGNWFIAAASDSLVITLQRIALDMWWNERTDLPDYFLYHRIFETLHTLVPEFRGQWAEAATLSSAASHLLQLSMMQPWFAGVGDIIDRLSIVQKLSYKYDPAAVPDGSILRHVLDTRSL</sequence>
<dbReference type="RefSeq" id="WP_191718606.1">
    <property type="nucleotide sequence ID" value="NZ_JACSQP010000004.1"/>
</dbReference>
<organism evidence="1 2">
    <name type="scientific">Microbacterium pullorum</name>
    <dbReference type="NCBI Taxonomy" id="2762236"/>
    <lineage>
        <taxon>Bacteria</taxon>
        <taxon>Bacillati</taxon>
        <taxon>Actinomycetota</taxon>
        <taxon>Actinomycetes</taxon>
        <taxon>Micrococcales</taxon>
        <taxon>Microbacteriaceae</taxon>
        <taxon>Microbacterium</taxon>
    </lineage>
</organism>
<dbReference type="InterPro" id="IPR029044">
    <property type="entry name" value="Nucleotide-diphossugar_trans"/>
</dbReference>
<reference evidence="1 2" key="1">
    <citation type="submission" date="2020-08" db="EMBL/GenBank/DDBJ databases">
        <title>A Genomic Blueprint of the Chicken Gut Microbiome.</title>
        <authorList>
            <person name="Gilroy R."/>
            <person name="Ravi A."/>
            <person name="Getino M."/>
            <person name="Pursley I."/>
            <person name="Horton D.L."/>
            <person name="Alikhan N.-F."/>
            <person name="Baker D."/>
            <person name="Gharbi K."/>
            <person name="Hall N."/>
            <person name="Watson M."/>
            <person name="Adriaenssens E.M."/>
            <person name="Foster-Nyarko E."/>
            <person name="Jarju S."/>
            <person name="Secka A."/>
            <person name="Antonio M."/>
            <person name="Oren A."/>
            <person name="Chaudhuri R."/>
            <person name="La Ragione R.M."/>
            <person name="Hildebrand F."/>
            <person name="Pallen M.J."/>
        </authorList>
    </citation>
    <scope>NUCLEOTIDE SEQUENCE [LARGE SCALE GENOMIC DNA]</scope>
    <source>
        <strain evidence="1 2">Sa4CUA7</strain>
    </source>
</reference>
<dbReference type="Gene3D" id="3.90.550.20">
    <property type="match status" value="1"/>
</dbReference>
<dbReference type="InterPro" id="IPR008441">
    <property type="entry name" value="AfumC-like_glycosyl_Trfase"/>
</dbReference>
<evidence type="ECO:0000313" key="1">
    <source>
        <dbReference type="EMBL" id="MBD7957399.1"/>
    </source>
</evidence>
<keyword evidence="2" id="KW-1185">Reference proteome</keyword>
<comment type="caution">
    <text evidence="1">The sequence shown here is derived from an EMBL/GenBank/DDBJ whole genome shotgun (WGS) entry which is preliminary data.</text>
</comment>
<evidence type="ECO:0000313" key="2">
    <source>
        <dbReference type="Proteomes" id="UP000648352"/>
    </source>
</evidence>
<name>A0ABR8S1P3_9MICO</name>
<dbReference type="EMBL" id="JACSQP010000004">
    <property type="protein sequence ID" value="MBD7957399.1"/>
    <property type="molecule type" value="Genomic_DNA"/>
</dbReference>
<proteinExistence type="predicted"/>
<dbReference type="Proteomes" id="UP000648352">
    <property type="component" value="Unassembled WGS sequence"/>
</dbReference>
<gene>
    <name evidence="1" type="ORF">H9651_07090</name>
</gene>
<dbReference type="Pfam" id="PF05704">
    <property type="entry name" value="Caps_synth"/>
    <property type="match status" value="1"/>
</dbReference>
<protein>
    <recommendedName>
        <fullName evidence="3">Capsular polysaccharide synthesis protein</fullName>
    </recommendedName>
</protein>
<evidence type="ECO:0008006" key="3">
    <source>
        <dbReference type="Google" id="ProtNLM"/>
    </source>
</evidence>
<dbReference type="SUPFAM" id="SSF53448">
    <property type="entry name" value="Nucleotide-diphospho-sugar transferases"/>
    <property type="match status" value="1"/>
</dbReference>
<accession>A0ABR8S1P3</accession>